<name>A0A2R9SY54_9BACL</name>
<organism evidence="1 2">
    <name type="scientific">Paenibacillus vortex V453</name>
    <dbReference type="NCBI Taxonomy" id="715225"/>
    <lineage>
        <taxon>Bacteria</taxon>
        <taxon>Bacillati</taxon>
        <taxon>Bacillota</taxon>
        <taxon>Bacilli</taxon>
        <taxon>Bacillales</taxon>
        <taxon>Paenibacillaceae</taxon>
        <taxon>Paenibacillus</taxon>
    </lineage>
</organism>
<evidence type="ECO:0000313" key="2">
    <source>
        <dbReference type="Proteomes" id="UP000003094"/>
    </source>
</evidence>
<reference evidence="1 2" key="1">
    <citation type="journal article" date="2010" name="BMC Genomics">
        <title>Genome sequence of the pattern forming Paenibacillus vortex bacterium reveals potential for thriving in complex environments.</title>
        <authorList>
            <person name="Sirota-Madi A."/>
            <person name="Olender T."/>
            <person name="Helman Y."/>
            <person name="Ingham C."/>
            <person name="Brainis I."/>
            <person name="Roth D."/>
            <person name="Hagi E."/>
            <person name="Brodsky L."/>
            <person name="Leshkowitz D."/>
            <person name="Galatenko V."/>
            <person name="Nikolaev V."/>
            <person name="Mugasimangalam R.C."/>
            <person name="Bransburg-Zabary S."/>
            <person name="Gutnick D.L."/>
            <person name="Lancet D."/>
            <person name="Ben-Jacob E."/>
        </authorList>
    </citation>
    <scope>NUCLEOTIDE SEQUENCE [LARGE SCALE GENOMIC DNA]</scope>
    <source>
        <strain evidence="1 2">V453</strain>
    </source>
</reference>
<dbReference type="Proteomes" id="UP000003094">
    <property type="component" value="Unassembled WGS sequence"/>
</dbReference>
<sequence>MGNRLKLAGIPVISLLLILCLGCGSKQSVSYASVLNYNDEEYIGKGIESAEVFADADLTLAGRIQKQLEPDQYPDTNLSSNELQEGTEIYIVNDDTLVALQEDRSFKVFERIN</sequence>
<evidence type="ECO:0000313" key="1">
    <source>
        <dbReference type="EMBL" id="EFU42271.1"/>
    </source>
</evidence>
<dbReference type="KEGG" id="pvo:PVOR_08305"/>
<protein>
    <submittedName>
        <fullName evidence="1">Uncharacterized protein</fullName>
    </submittedName>
</protein>
<comment type="caution">
    <text evidence="1">The sequence shown here is derived from an EMBL/GenBank/DDBJ whole genome shotgun (WGS) entry which is preliminary data.</text>
</comment>
<dbReference type="RefSeq" id="WP_006208531.1">
    <property type="nucleotide sequence ID" value="NZ_ADHJ01000014.1"/>
</dbReference>
<accession>A0A2R9SY54</accession>
<dbReference type="AlphaFoldDB" id="A0A2R9SY54"/>
<proteinExistence type="predicted"/>
<gene>
    <name evidence="1" type="ORF">PVOR_08305</name>
</gene>
<dbReference type="EMBL" id="ADHJ01000014">
    <property type="protein sequence ID" value="EFU42271.1"/>
    <property type="molecule type" value="Genomic_DNA"/>
</dbReference>
<keyword evidence="2" id="KW-1185">Reference proteome</keyword>